<dbReference type="RefSeq" id="WP_247813301.1">
    <property type="nucleotide sequence ID" value="NZ_CP095855.1"/>
</dbReference>
<organism evidence="2 3">
    <name type="scientific">Chitinophaga filiformis</name>
    <name type="common">Myxococcus filiformis</name>
    <name type="synonym">Flexibacter filiformis</name>
    <dbReference type="NCBI Taxonomy" id="104663"/>
    <lineage>
        <taxon>Bacteria</taxon>
        <taxon>Pseudomonadati</taxon>
        <taxon>Bacteroidota</taxon>
        <taxon>Chitinophagia</taxon>
        <taxon>Chitinophagales</taxon>
        <taxon>Chitinophagaceae</taxon>
        <taxon>Chitinophaga</taxon>
    </lineage>
</organism>
<proteinExistence type="predicted"/>
<evidence type="ECO:0000259" key="1">
    <source>
        <dbReference type="Pfam" id="PF00027"/>
    </source>
</evidence>
<dbReference type="Gene3D" id="2.60.120.10">
    <property type="entry name" value="Jelly Rolls"/>
    <property type="match status" value="1"/>
</dbReference>
<accession>A0ABY4I7E8</accession>
<dbReference type="EMBL" id="CP095855">
    <property type="protein sequence ID" value="UPK71174.1"/>
    <property type="molecule type" value="Genomic_DNA"/>
</dbReference>
<keyword evidence="3" id="KW-1185">Reference proteome</keyword>
<dbReference type="Proteomes" id="UP000830198">
    <property type="component" value="Chromosome"/>
</dbReference>
<dbReference type="InterPro" id="IPR018490">
    <property type="entry name" value="cNMP-bd_dom_sf"/>
</dbReference>
<evidence type="ECO:0000313" key="3">
    <source>
        <dbReference type="Proteomes" id="UP000830198"/>
    </source>
</evidence>
<evidence type="ECO:0000313" key="2">
    <source>
        <dbReference type="EMBL" id="UPK71174.1"/>
    </source>
</evidence>
<sequence length="202" mass="23556">MHSFVESCEIMFESLAVYLREGAGLRDEELDLVRQVSIERKLRKRQYLLQEGDVSIYNCFVVKGCLRLYRIGKDGAEHILNFAVENWWISDCESFSTGLPAQGTIDALEDSEVILIKKDDYEALIRKIPKFQLFKERQDAKKFNATQRRILSNISETAEERYVNFVKLYPELYSRVPLHMVASFLGVTRETLSRVRQQYAKS</sequence>
<reference evidence="2 3" key="1">
    <citation type="submission" date="2022-04" db="EMBL/GenBank/DDBJ databases">
        <title>The arsenic-methylating capacity of Chitinophaga filiformis YT5 during chitin decomposition.</title>
        <authorList>
            <person name="Chen G."/>
            <person name="Liang Y."/>
        </authorList>
    </citation>
    <scope>NUCLEOTIDE SEQUENCE [LARGE SCALE GENOMIC DNA]</scope>
    <source>
        <strain evidence="2 3">YT5</strain>
    </source>
</reference>
<dbReference type="SUPFAM" id="SSF51206">
    <property type="entry name" value="cAMP-binding domain-like"/>
    <property type="match status" value="1"/>
</dbReference>
<dbReference type="Pfam" id="PF00027">
    <property type="entry name" value="cNMP_binding"/>
    <property type="match status" value="1"/>
</dbReference>
<protein>
    <submittedName>
        <fullName evidence="2">Crp/Fnr family transcriptional regulator</fullName>
    </submittedName>
</protein>
<dbReference type="InterPro" id="IPR014710">
    <property type="entry name" value="RmlC-like_jellyroll"/>
</dbReference>
<feature type="domain" description="Cyclic nucleotide-binding" evidence="1">
    <location>
        <begin position="40"/>
        <end position="126"/>
    </location>
</feature>
<gene>
    <name evidence="2" type="ORF">MYF79_07755</name>
</gene>
<name>A0ABY4I7E8_CHIFI</name>
<dbReference type="InterPro" id="IPR000595">
    <property type="entry name" value="cNMP-bd_dom"/>
</dbReference>
<dbReference type="CDD" id="cd00038">
    <property type="entry name" value="CAP_ED"/>
    <property type="match status" value="1"/>
</dbReference>